<evidence type="ECO:0000259" key="2">
    <source>
        <dbReference type="Pfam" id="PF16561"/>
    </source>
</evidence>
<reference evidence="3" key="2">
    <citation type="journal article" date="2024" name="Plant">
        <title>Genomic evolution and insights into agronomic trait innovations of Sesamum species.</title>
        <authorList>
            <person name="Miao H."/>
            <person name="Wang L."/>
            <person name="Qu L."/>
            <person name="Liu H."/>
            <person name="Sun Y."/>
            <person name="Le M."/>
            <person name="Wang Q."/>
            <person name="Wei S."/>
            <person name="Zheng Y."/>
            <person name="Lin W."/>
            <person name="Duan Y."/>
            <person name="Cao H."/>
            <person name="Xiong S."/>
            <person name="Wang X."/>
            <person name="Wei L."/>
            <person name="Li C."/>
            <person name="Ma Q."/>
            <person name="Ju M."/>
            <person name="Zhao R."/>
            <person name="Li G."/>
            <person name="Mu C."/>
            <person name="Tian Q."/>
            <person name="Mei H."/>
            <person name="Zhang T."/>
            <person name="Gao T."/>
            <person name="Zhang H."/>
        </authorList>
    </citation>
    <scope>NUCLEOTIDE SEQUENCE</scope>
    <source>
        <strain evidence="3">G02</strain>
    </source>
</reference>
<dbReference type="Gene3D" id="2.60.40.10">
    <property type="entry name" value="Immunoglobulins"/>
    <property type="match status" value="1"/>
</dbReference>
<dbReference type="InterPro" id="IPR014756">
    <property type="entry name" value="Ig_E-set"/>
</dbReference>
<gene>
    <name evidence="3" type="ORF">Sradi_6745500</name>
</gene>
<dbReference type="InterPro" id="IPR032640">
    <property type="entry name" value="AMPK1_CBM"/>
</dbReference>
<proteinExistence type="predicted"/>
<dbReference type="PANTHER" id="PTHR47434">
    <property type="entry name" value="PROTEIN PTST HOMOLOG 3, CHLOROPLASTIC"/>
    <property type="match status" value="1"/>
</dbReference>
<protein>
    <submittedName>
        <fullName evidence="3">Protein PTST2, chloroplastic</fullName>
    </submittedName>
</protein>
<dbReference type="PANTHER" id="PTHR47434:SF1">
    <property type="entry name" value="PROTEIN PTST HOMOLOG 2, CHLOROPLASTIC"/>
    <property type="match status" value="1"/>
</dbReference>
<dbReference type="CDD" id="cd02859">
    <property type="entry name" value="E_set_AMPKbeta_like_N"/>
    <property type="match status" value="1"/>
</dbReference>
<dbReference type="GO" id="GO:0009507">
    <property type="term" value="C:chloroplast"/>
    <property type="evidence" value="ECO:0007669"/>
    <property type="project" value="UniProtKB-ARBA"/>
</dbReference>
<evidence type="ECO:0000256" key="1">
    <source>
        <dbReference type="SAM" id="Coils"/>
    </source>
</evidence>
<dbReference type="EMBL" id="JACGWJ010000032">
    <property type="protein sequence ID" value="KAL0296934.1"/>
    <property type="molecule type" value="Genomic_DNA"/>
</dbReference>
<sequence length="529" mass="60047">MLSLIPTHTHIPKSNHLLSRLNYPLISSRVFMHNSRNGLNRYRPFTGFIQVRTWGKVEGGFDDSWCCWCKRFEGDRELDEEIIGFMGKSEKPKMFPTEEELLRAGRMDLVEAIKKRGGWYSLGWDEANVGGNVEEAMEDDIGEFRRRVEIENRIESAALREEYYNSFPGHEEDYGFSSAVDSSPGKLNSLQLPSSASLDTSLEVDVGEATGIESILIGLEKQRNTDFGINLRNYDHETHAKSKDERDDRNFSAAIDGARTDPGESSVLRLAFQHKGIFNTFSGKISPDPQVGFQHALLEAAEISFCKNQVQNNQETYHDGVTVTPEEYSEACSRHEDTNHNQIQIRLQHLELELTSALCSLRSKREQSFPEEVGRLHQVIGSSSALQKLSDAWEFQENEFMSAQDALRSIRSKLAVLEGKMALALIDAQKIVKEKQKRIDTARRALQLLRTTSIMWPSSASEVLLAGSFDGWTTQRKMERSRTGIFSVSLKLYPGKYEIKFIVDGIWRVDPLHPIINYNGYENNLLIVA</sequence>
<dbReference type="AlphaFoldDB" id="A0AAW2JS24"/>
<organism evidence="3">
    <name type="scientific">Sesamum radiatum</name>
    <name type="common">Black benniseed</name>
    <dbReference type="NCBI Taxonomy" id="300843"/>
    <lineage>
        <taxon>Eukaryota</taxon>
        <taxon>Viridiplantae</taxon>
        <taxon>Streptophyta</taxon>
        <taxon>Embryophyta</taxon>
        <taxon>Tracheophyta</taxon>
        <taxon>Spermatophyta</taxon>
        <taxon>Magnoliopsida</taxon>
        <taxon>eudicotyledons</taxon>
        <taxon>Gunneridae</taxon>
        <taxon>Pentapetalae</taxon>
        <taxon>asterids</taxon>
        <taxon>lamiids</taxon>
        <taxon>Lamiales</taxon>
        <taxon>Pedaliaceae</taxon>
        <taxon>Sesamum</taxon>
    </lineage>
</organism>
<reference evidence="3" key="1">
    <citation type="submission" date="2020-06" db="EMBL/GenBank/DDBJ databases">
        <authorList>
            <person name="Li T."/>
            <person name="Hu X."/>
            <person name="Zhang T."/>
            <person name="Song X."/>
            <person name="Zhang H."/>
            <person name="Dai N."/>
            <person name="Sheng W."/>
            <person name="Hou X."/>
            <person name="Wei L."/>
        </authorList>
    </citation>
    <scope>NUCLEOTIDE SEQUENCE</scope>
    <source>
        <strain evidence="3">G02</strain>
        <tissue evidence="3">Leaf</tissue>
    </source>
</reference>
<dbReference type="InterPro" id="IPR013783">
    <property type="entry name" value="Ig-like_fold"/>
</dbReference>
<keyword evidence="1" id="KW-0175">Coiled coil</keyword>
<dbReference type="Pfam" id="PF16561">
    <property type="entry name" value="AMPK1_CBM"/>
    <property type="match status" value="1"/>
</dbReference>
<accession>A0AAW2JS24</accession>
<dbReference type="SUPFAM" id="SSF81296">
    <property type="entry name" value="E set domains"/>
    <property type="match status" value="1"/>
</dbReference>
<comment type="caution">
    <text evidence="3">The sequence shown here is derived from an EMBL/GenBank/DDBJ whole genome shotgun (WGS) entry which is preliminary data.</text>
</comment>
<feature type="coiled-coil region" evidence="1">
    <location>
        <begin position="425"/>
        <end position="452"/>
    </location>
</feature>
<evidence type="ECO:0000313" key="3">
    <source>
        <dbReference type="EMBL" id="KAL0296934.1"/>
    </source>
</evidence>
<feature type="domain" description="AMP-activated protein kinase glycogen-binding" evidence="2">
    <location>
        <begin position="452"/>
        <end position="528"/>
    </location>
</feature>
<name>A0AAW2JS24_SESRA</name>